<dbReference type="EMBL" id="JACOOR010000002">
    <property type="protein sequence ID" value="MBC5658868.1"/>
    <property type="molecule type" value="Genomic_DNA"/>
</dbReference>
<keyword evidence="1" id="KW-0812">Transmembrane</keyword>
<dbReference type="Proteomes" id="UP000649345">
    <property type="component" value="Unassembled WGS sequence"/>
</dbReference>
<sequence length="124" mass="13215">MEKTKPCRGAALPMLKALLASYILTGLSLLLLALLLYRLRLSEAAVNIGITAVYLLSCFLGGFLEGKMMKTRKYLWGTVFGLLYFTLLTLISLAAGQGFSGTSSHFVTTLLLCTAGGTLGGMLS</sequence>
<evidence type="ECO:0000256" key="1">
    <source>
        <dbReference type="SAM" id="Phobius"/>
    </source>
</evidence>
<dbReference type="InterPro" id="IPR023804">
    <property type="entry name" value="DUF3792_TM"/>
</dbReference>
<comment type="caution">
    <text evidence="2">The sequence shown here is derived from an EMBL/GenBank/DDBJ whole genome shotgun (WGS) entry which is preliminary data.</text>
</comment>
<gene>
    <name evidence="2" type="ORF">H8S44_03660</name>
</gene>
<feature type="transmembrane region" description="Helical" evidence="1">
    <location>
        <begin position="105"/>
        <end position="123"/>
    </location>
</feature>
<organism evidence="2 3">
    <name type="scientific">Anaerosacchariphilus hominis</name>
    <dbReference type="NCBI Taxonomy" id="2763017"/>
    <lineage>
        <taxon>Bacteria</taxon>
        <taxon>Bacillati</taxon>
        <taxon>Bacillota</taxon>
        <taxon>Clostridia</taxon>
        <taxon>Lachnospirales</taxon>
        <taxon>Lachnospiraceae</taxon>
        <taxon>Anaerosacchariphilus</taxon>
    </lineage>
</organism>
<evidence type="ECO:0000313" key="3">
    <source>
        <dbReference type="Proteomes" id="UP000649345"/>
    </source>
</evidence>
<keyword evidence="1" id="KW-0472">Membrane</keyword>
<name>A0A923RL68_9FIRM</name>
<feature type="transmembrane region" description="Helical" evidence="1">
    <location>
        <begin position="75"/>
        <end position="99"/>
    </location>
</feature>
<feature type="transmembrane region" description="Helical" evidence="1">
    <location>
        <begin position="12"/>
        <end position="38"/>
    </location>
</feature>
<evidence type="ECO:0000313" key="2">
    <source>
        <dbReference type="EMBL" id="MBC5658868.1"/>
    </source>
</evidence>
<keyword evidence="3" id="KW-1185">Reference proteome</keyword>
<proteinExistence type="predicted"/>
<dbReference type="Pfam" id="PF12670">
    <property type="entry name" value="DUF3792"/>
    <property type="match status" value="1"/>
</dbReference>
<dbReference type="RefSeq" id="WP_186873201.1">
    <property type="nucleotide sequence ID" value="NZ_JACOOR010000002.1"/>
</dbReference>
<dbReference type="NCBIfam" id="TIGR04086">
    <property type="entry name" value="TIGR04086_membr"/>
    <property type="match status" value="1"/>
</dbReference>
<protein>
    <submittedName>
        <fullName evidence="2">TIGR04086 family membrane protein</fullName>
    </submittedName>
</protein>
<accession>A0A923RL68</accession>
<keyword evidence="1" id="KW-1133">Transmembrane helix</keyword>
<dbReference type="AlphaFoldDB" id="A0A923RL68"/>
<feature type="transmembrane region" description="Helical" evidence="1">
    <location>
        <begin position="44"/>
        <end position="63"/>
    </location>
</feature>
<reference evidence="2" key="1">
    <citation type="submission" date="2020-08" db="EMBL/GenBank/DDBJ databases">
        <title>Genome public.</title>
        <authorList>
            <person name="Liu C."/>
            <person name="Sun Q."/>
        </authorList>
    </citation>
    <scope>NUCLEOTIDE SEQUENCE</scope>
    <source>
        <strain evidence="2">NSJ-68</strain>
    </source>
</reference>